<dbReference type="Proteomes" id="UP000672032">
    <property type="component" value="Chromosome 1"/>
</dbReference>
<organism evidence="3 4">
    <name type="scientific">Monilinia vaccinii-corymbosi</name>
    <dbReference type="NCBI Taxonomy" id="61207"/>
    <lineage>
        <taxon>Eukaryota</taxon>
        <taxon>Fungi</taxon>
        <taxon>Dikarya</taxon>
        <taxon>Ascomycota</taxon>
        <taxon>Pezizomycotina</taxon>
        <taxon>Leotiomycetes</taxon>
        <taxon>Helotiales</taxon>
        <taxon>Sclerotiniaceae</taxon>
        <taxon>Monilinia</taxon>
    </lineage>
</organism>
<name>A0A8A3P0A7_9HELO</name>
<reference evidence="3" key="1">
    <citation type="submission" date="2020-10" db="EMBL/GenBank/DDBJ databases">
        <title>Genome Sequence of Monilinia vaccinii-corymbosi Sheds Light on Mummy Berry Disease Infection of Blueberry and Mating Type.</title>
        <authorList>
            <person name="Yow A.G."/>
            <person name="Zhang Y."/>
            <person name="Bansal K."/>
            <person name="Eacker S.M."/>
            <person name="Sullivan S."/>
            <person name="Liachko I."/>
            <person name="Cubeta M.A."/>
            <person name="Rollins J.A."/>
            <person name="Ashrafi H."/>
        </authorList>
    </citation>
    <scope>NUCLEOTIDE SEQUENCE</scope>
    <source>
        <strain evidence="3">RL-1</strain>
    </source>
</reference>
<keyword evidence="4" id="KW-1185">Reference proteome</keyword>
<evidence type="ECO:0000313" key="4">
    <source>
        <dbReference type="Proteomes" id="UP000672032"/>
    </source>
</evidence>
<dbReference type="OrthoDB" id="3552736at2759"/>
<keyword evidence="2" id="KW-0812">Transmembrane</keyword>
<gene>
    <name evidence="3" type="ORF">DSL72_004358</name>
</gene>
<feature type="region of interest" description="Disordered" evidence="1">
    <location>
        <begin position="309"/>
        <end position="332"/>
    </location>
</feature>
<dbReference type="AlphaFoldDB" id="A0A8A3P0A7"/>
<dbReference type="EMBL" id="CP063405">
    <property type="protein sequence ID" value="QSZ29840.1"/>
    <property type="molecule type" value="Genomic_DNA"/>
</dbReference>
<feature type="transmembrane region" description="Helical" evidence="2">
    <location>
        <begin position="26"/>
        <end position="51"/>
    </location>
</feature>
<sequence>MKSLALSLEELEATDRHHAEGDGSAVHLAFLAFVLESVGAWVWMAMIQYFIYRVASPKPPPPSTHRELPPISRASSTTPIRGLTGGELYLLVGGLWVVYGFVDMILASMLDALVWLVASRETTLSYREWRRLLYNLRYWAGGAESGIRGSIKLLAVELIATWFLSRTFILISDHLVPILCELRQDHNMVLSRMRQRAWDVHRYFLMMDSESEADLTARKVGNERENGDQEHIIELSRQRTESRRKGYRQRKLDWRLVIDEDALHEMKEILGPPGGFGELGFSVAEDKVCLGAVRRGSSFLLTFELEPAEDEKRKSVKGGGGSEVEIERDDVREVERCRESCSGKRNKLRKT</sequence>
<feature type="transmembrane region" description="Helical" evidence="2">
    <location>
        <begin position="96"/>
        <end position="118"/>
    </location>
</feature>
<accession>A0A8A3P0A7</accession>
<evidence type="ECO:0000313" key="3">
    <source>
        <dbReference type="EMBL" id="QSZ29840.1"/>
    </source>
</evidence>
<keyword evidence="2" id="KW-1133">Transmembrane helix</keyword>
<evidence type="ECO:0000256" key="2">
    <source>
        <dbReference type="SAM" id="Phobius"/>
    </source>
</evidence>
<evidence type="ECO:0000256" key="1">
    <source>
        <dbReference type="SAM" id="MobiDB-lite"/>
    </source>
</evidence>
<proteinExistence type="predicted"/>
<keyword evidence="2" id="KW-0472">Membrane</keyword>
<protein>
    <submittedName>
        <fullName evidence="3">Uncharacterized protein</fullName>
    </submittedName>
</protein>